<name>A0ACC2ICI2_9PLEO</name>
<dbReference type="EMBL" id="JAPHNI010000295">
    <property type="protein sequence ID" value="KAJ8112828.1"/>
    <property type="molecule type" value="Genomic_DNA"/>
</dbReference>
<evidence type="ECO:0000313" key="2">
    <source>
        <dbReference type="Proteomes" id="UP001153331"/>
    </source>
</evidence>
<comment type="caution">
    <text evidence="1">The sequence shown here is derived from an EMBL/GenBank/DDBJ whole genome shotgun (WGS) entry which is preliminary data.</text>
</comment>
<gene>
    <name evidence="1" type="ORF">OPT61_g4900</name>
</gene>
<dbReference type="Proteomes" id="UP001153331">
    <property type="component" value="Unassembled WGS sequence"/>
</dbReference>
<reference evidence="1" key="1">
    <citation type="submission" date="2022-11" db="EMBL/GenBank/DDBJ databases">
        <title>Genome Sequence of Boeremia exigua.</title>
        <authorList>
            <person name="Buettner E."/>
        </authorList>
    </citation>
    <scope>NUCLEOTIDE SEQUENCE</scope>
    <source>
        <strain evidence="1">CU02</strain>
    </source>
</reference>
<proteinExistence type="predicted"/>
<organism evidence="1 2">
    <name type="scientific">Boeremia exigua</name>
    <dbReference type="NCBI Taxonomy" id="749465"/>
    <lineage>
        <taxon>Eukaryota</taxon>
        <taxon>Fungi</taxon>
        <taxon>Dikarya</taxon>
        <taxon>Ascomycota</taxon>
        <taxon>Pezizomycotina</taxon>
        <taxon>Dothideomycetes</taxon>
        <taxon>Pleosporomycetidae</taxon>
        <taxon>Pleosporales</taxon>
        <taxon>Pleosporineae</taxon>
        <taxon>Didymellaceae</taxon>
        <taxon>Boeremia</taxon>
    </lineage>
</organism>
<sequence length="378" mass="42973">MLFTDPLTKTGIFNHPIVTKQLAASFFLVGFAALLVLLRFVARRVRKTRIWWDDVSAVASLLFTSGMLAMHITYANHGMRYHVAEIPIANTVFIAKQLIAYQAVYYAAMASVKLSYLWFYLRIFPQPEFRKWIWTCMGLVSGYWIGSMLQIFLICTPFEMNWNPSIPGGYCASYNVAFVTIGVFNMITDLIIMLLPIPFIRKIQMATGTKIALVAIFSIGLFITTITIIRIVVLLNVDFTDLPYSMHHAAFWSVAEPAIAIINCCIATLRPLLQIISPRRIWTSKTGSTGEHVEYSASAGFERRRHKRDRQDEYPLTWIDADEPIPTAQGDRGQLDPTTNRLSSVISTQIEVKQGPVGEAPLLRRSQRRWRSQWMLPA</sequence>
<protein>
    <submittedName>
        <fullName evidence="1">Uncharacterized protein</fullName>
    </submittedName>
</protein>
<keyword evidence="2" id="KW-1185">Reference proteome</keyword>
<evidence type="ECO:0000313" key="1">
    <source>
        <dbReference type="EMBL" id="KAJ8112828.1"/>
    </source>
</evidence>
<accession>A0ACC2ICI2</accession>